<evidence type="ECO:0000256" key="2">
    <source>
        <dbReference type="ARBA" id="ARBA00005546"/>
    </source>
</evidence>
<comment type="similarity">
    <text evidence="2 5">Belongs to the CGI121/TPRKB family.</text>
</comment>
<keyword evidence="4 5" id="KW-0539">Nucleus</keyword>
<comment type="subcellular location">
    <subcellularLocation>
        <location evidence="1">Nucleus</location>
    </subcellularLocation>
</comment>
<gene>
    <name evidence="7" type="primary">LOC101857162</name>
</gene>
<reference evidence="7" key="1">
    <citation type="submission" date="2025-08" db="UniProtKB">
        <authorList>
            <consortium name="RefSeq"/>
        </authorList>
    </citation>
    <scope>IDENTIFICATION</scope>
</reference>
<evidence type="ECO:0000256" key="5">
    <source>
        <dbReference type="RuleBase" id="RU004398"/>
    </source>
</evidence>
<dbReference type="RefSeq" id="XP_012940519.1">
    <property type="nucleotide sequence ID" value="XM_013085065.1"/>
</dbReference>
<dbReference type="InterPro" id="IPR036504">
    <property type="entry name" value="CGI121/TPRKB_sf"/>
</dbReference>
<dbReference type="Gene3D" id="3.30.2380.10">
    <property type="entry name" value="CGI121/TPRKB"/>
    <property type="match status" value="1"/>
</dbReference>
<proteinExistence type="inferred from homology"/>
<evidence type="ECO:0000256" key="3">
    <source>
        <dbReference type="ARBA" id="ARBA00022694"/>
    </source>
</evidence>
<evidence type="ECO:0000256" key="4">
    <source>
        <dbReference type="ARBA" id="ARBA00023242"/>
    </source>
</evidence>
<organism evidence="6 7">
    <name type="scientific">Aplysia californica</name>
    <name type="common">California sea hare</name>
    <dbReference type="NCBI Taxonomy" id="6500"/>
    <lineage>
        <taxon>Eukaryota</taxon>
        <taxon>Metazoa</taxon>
        <taxon>Spiralia</taxon>
        <taxon>Lophotrochozoa</taxon>
        <taxon>Mollusca</taxon>
        <taxon>Gastropoda</taxon>
        <taxon>Heterobranchia</taxon>
        <taxon>Euthyneura</taxon>
        <taxon>Tectipleura</taxon>
        <taxon>Aplysiida</taxon>
        <taxon>Aplysioidea</taxon>
        <taxon>Aplysiidae</taxon>
        <taxon>Aplysia</taxon>
    </lineage>
</organism>
<evidence type="ECO:0000313" key="7">
    <source>
        <dbReference type="RefSeq" id="XP_012940519.1"/>
    </source>
</evidence>
<evidence type="ECO:0000313" key="6">
    <source>
        <dbReference type="Proteomes" id="UP000694888"/>
    </source>
</evidence>
<keyword evidence="6" id="KW-1185">Reference proteome</keyword>
<accession>A0ABM1A485</accession>
<dbReference type="GeneID" id="101857162"/>
<dbReference type="NCBIfam" id="NF011465">
    <property type="entry name" value="PRK14886.1-1"/>
    <property type="match status" value="1"/>
</dbReference>
<dbReference type="Pfam" id="PF08617">
    <property type="entry name" value="CGI-121"/>
    <property type="match status" value="1"/>
</dbReference>
<dbReference type="PANTHER" id="PTHR15840">
    <property type="entry name" value="CGI-121 FAMILY MEMBER"/>
    <property type="match status" value="1"/>
</dbReference>
<evidence type="ECO:0000256" key="1">
    <source>
        <dbReference type="ARBA" id="ARBA00004123"/>
    </source>
</evidence>
<protein>
    <submittedName>
        <fullName evidence="7">EKC/KEOPS complex subunit TPRKB</fullName>
    </submittedName>
</protein>
<dbReference type="InterPro" id="IPR013926">
    <property type="entry name" value="CGI121/TPRKB"/>
</dbReference>
<sequence>MAAYIKVPHTLYPDKTITVALYRNVSCKELRKSVMSGAIEVSLLKTSMVIDEFQVLVAANKALHLQHAGTMMTKNVHSEILFCLSPSKNISESFQSFGAADSDTNVVVAIADDQDDERLDKVSEILGKSPVALTELSELADTKLITKAYKVSADELNSYDLRDAVVSRISAKEIITAGKGKV</sequence>
<dbReference type="Proteomes" id="UP000694888">
    <property type="component" value="Unplaced"/>
</dbReference>
<dbReference type="PANTHER" id="PTHR15840:SF10">
    <property type="entry name" value="EKC_KEOPS COMPLEX SUBUNIT TPRKB"/>
    <property type="match status" value="1"/>
</dbReference>
<keyword evidence="3" id="KW-0819">tRNA processing</keyword>
<name>A0ABM1A485_APLCA</name>
<dbReference type="SUPFAM" id="SSF143870">
    <property type="entry name" value="PF0523-like"/>
    <property type="match status" value="1"/>
</dbReference>